<name>A0A268ELH0_9BACL</name>
<organism evidence="2 3">
    <name type="scientific">Paenibacillus campinasensis</name>
    <dbReference type="NCBI Taxonomy" id="66347"/>
    <lineage>
        <taxon>Bacteria</taxon>
        <taxon>Bacillati</taxon>
        <taxon>Bacillota</taxon>
        <taxon>Bacilli</taxon>
        <taxon>Bacillales</taxon>
        <taxon>Paenibacillaceae</taxon>
        <taxon>Paenibacillus</taxon>
    </lineage>
</organism>
<keyword evidence="1" id="KW-0175">Coiled coil</keyword>
<proteinExistence type="predicted"/>
<feature type="coiled-coil region" evidence="1">
    <location>
        <begin position="15"/>
        <end position="42"/>
    </location>
</feature>
<evidence type="ECO:0000256" key="1">
    <source>
        <dbReference type="SAM" id="Coils"/>
    </source>
</evidence>
<comment type="caution">
    <text evidence="2">The sequence shown here is derived from an EMBL/GenBank/DDBJ whole genome shotgun (WGS) entry which is preliminary data.</text>
</comment>
<evidence type="ECO:0000313" key="3">
    <source>
        <dbReference type="Proteomes" id="UP000215596"/>
    </source>
</evidence>
<dbReference type="AlphaFoldDB" id="A0A268ELH0"/>
<protein>
    <submittedName>
        <fullName evidence="2">Uncharacterized protein</fullName>
    </submittedName>
</protein>
<reference evidence="2 3" key="1">
    <citation type="submission" date="2017-07" db="EMBL/GenBank/DDBJ databases">
        <title>Isolation and whole genome analysis of endospore-forming bacteria from heroin.</title>
        <authorList>
            <person name="Kalinowski J."/>
            <person name="Ahrens B."/>
            <person name="Al-Dilaimi A."/>
            <person name="Winkler A."/>
            <person name="Wibberg D."/>
            <person name="Schleenbecker U."/>
            <person name="Ruckert C."/>
            <person name="Wolfel R."/>
            <person name="Grass G."/>
        </authorList>
    </citation>
    <scope>NUCLEOTIDE SEQUENCE [LARGE SCALE GENOMIC DNA]</scope>
    <source>
        <strain evidence="2 3">7537-G1</strain>
    </source>
</reference>
<dbReference type="Proteomes" id="UP000215596">
    <property type="component" value="Unassembled WGS sequence"/>
</dbReference>
<sequence>MNDVASEREWLEYRIRCNESYIREYEKLIESAERQIEQEHQARGKDTKVAKERIEHLTKSFIPWQQDGIQDSRECIERYRARLDALNFVEKDGQLELVF</sequence>
<evidence type="ECO:0000313" key="2">
    <source>
        <dbReference type="EMBL" id="PAD73954.1"/>
    </source>
</evidence>
<accession>A0A268ELH0</accession>
<dbReference type="EMBL" id="NPBY01000061">
    <property type="protein sequence ID" value="PAD73954.1"/>
    <property type="molecule type" value="Genomic_DNA"/>
</dbReference>
<gene>
    <name evidence="2" type="ORF">CHH67_19160</name>
</gene>
<dbReference type="RefSeq" id="WP_095266898.1">
    <property type="nucleotide sequence ID" value="NZ_NPBY01000061.1"/>
</dbReference>